<reference evidence="3 4" key="1">
    <citation type="submission" date="2022-05" db="EMBL/GenBank/DDBJ databases">
        <title>Chromosome-level reference genomes for two strains of Caenorhabditis briggsae: an improved platform for comparative genomics.</title>
        <authorList>
            <person name="Stevens L."/>
            <person name="Andersen E.C."/>
        </authorList>
    </citation>
    <scope>NUCLEOTIDE SEQUENCE [LARGE SCALE GENOMIC DNA]</scope>
    <source>
        <strain evidence="3">QX1410_ONT</strain>
        <tissue evidence="3">Whole-organism</tissue>
    </source>
</reference>
<sequence>MEFQSIFVVLILILASFGTGKRLTPKENLKRIENCGKFKLRNEVRPSNSSTPMTVAPDLWPIWISLASGYSKNSKNYTGTSLTTMISSRHFLASSQVVLNDNYTWTLNTGYRIDAKKVCAQKNSHFQLYNNIVKKIKFGHRCFKDGSPGCSKSNIKPVDAWLLNFCDMDQYLFKHTQIPMVVEVDQDLSNEWMCLRDDFKTVQKVSKTDLTDVFTYGKAREMKHRRLNLVTFSDKYLVIADHLEEGERGGPIIQNVDGRWILHGLEATAGLRKKDTLAHWLSAFQQGLCDTVGILPSTTTTKATTLTTKGTTTRKSPPKPRPSSKPHTTGNAKVTIPYIWTPPEDYHVPSSDHEQSAEYEYEEFQRLQEMRLAQLPDEDVDDDIYVRNEMNWVEVERSAADHVAQQASTDL</sequence>
<feature type="compositionally biased region" description="Low complexity" evidence="1">
    <location>
        <begin position="303"/>
        <end position="315"/>
    </location>
</feature>
<dbReference type="PANTHER" id="PTHR34005">
    <property type="entry name" value="PROTEIN CBG15054-RELATED"/>
    <property type="match status" value="1"/>
</dbReference>
<dbReference type="EMBL" id="CP090891">
    <property type="protein sequence ID" value="ULU13439.1"/>
    <property type="molecule type" value="Genomic_DNA"/>
</dbReference>
<dbReference type="Proteomes" id="UP000827892">
    <property type="component" value="Chromosome I"/>
</dbReference>
<organism evidence="3 4">
    <name type="scientific">Caenorhabditis briggsae</name>
    <dbReference type="NCBI Taxonomy" id="6238"/>
    <lineage>
        <taxon>Eukaryota</taxon>
        <taxon>Metazoa</taxon>
        <taxon>Ecdysozoa</taxon>
        <taxon>Nematoda</taxon>
        <taxon>Chromadorea</taxon>
        <taxon>Rhabditida</taxon>
        <taxon>Rhabditina</taxon>
        <taxon>Rhabditomorpha</taxon>
        <taxon>Rhabditoidea</taxon>
        <taxon>Rhabditidae</taxon>
        <taxon>Peloderinae</taxon>
        <taxon>Caenorhabditis</taxon>
    </lineage>
</organism>
<dbReference type="InterPro" id="IPR005514">
    <property type="entry name" value="DUF316"/>
</dbReference>
<proteinExistence type="predicted"/>
<evidence type="ECO:0000256" key="2">
    <source>
        <dbReference type="SAM" id="SignalP"/>
    </source>
</evidence>
<keyword evidence="2" id="KW-0732">Signal</keyword>
<feature type="signal peptide" evidence="2">
    <location>
        <begin position="1"/>
        <end position="20"/>
    </location>
</feature>
<feature type="region of interest" description="Disordered" evidence="1">
    <location>
        <begin position="303"/>
        <end position="331"/>
    </location>
</feature>
<evidence type="ECO:0000256" key="1">
    <source>
        <dbReference type="SAM" id="MobiDB-lite"/>
    </source>
</evidence>
<dbReference type="PANTHER" id="PTHR34005:SF2">
    <property type="entry name" value="DUF4817 DOMAIN-CONTAINING PROTEIN-RELATED"/>
    <property type="match status" value="1"/>
</dbReference>
<dbReference type="AlphaFoldDB" id="A0AAE9DVK2"/>
<dbReference type="Pfam" id="PF03761">
    <property type="entry name" value="DUF316"/>
    <property type="match status" value="1"/>
</dbReference>
<gene>
    <name evidence="3" type="ORF">L3Y34_016147</name>
</gene>
<protein>
    <submittedName>
        <fullName evidence="3">Uncharacterized protein</fullName>
    </submittedName>
</protein>
<feature type="chain" id="PRO_5042146416" evidence="2">
    <location>
        <begin position="21"/>
        <end position="411"/>
    </location>
</feature>
<evidence type="ECO:0000313" key="4">
    <source>
        <dbReference type="Proteomes" id="UP000827892"/>
    </source>
</evidence>
<name>A0AAE9DVK2_CAEBR</name>
<evidence type="ECO:0000313" key="3">
    <source>
        <dbReference type="EMBL" id="ULU13439.1"/>
    </source>
</evidence>
<accession>A0AAE9DVK2</accession>